<dbReference type="PROSITE" id="PS50190">
    <property type="entry name" value="SEC7"/>
    <property type="match status" value="1"/>
</dbReference>
<dbReference type="SUPFAM" id="SSF48425">
    <property type="entry name" value="Sec7 domain"/>
    <property type="match status" value="1"/>
</dbReference>
<feature type="region of interest" description="Disordered" evidence="1">
    <location>
        <begin position="267"/>
        <end position="291"/>
    </location>
</feature>
<dbReference type="EMBL" id="CP063137">
    <property type="protein sequence ID" value="QOU22681.1"/>
    <property type="molecule type" value="Genomic_DNA"/>
</dbReference>
<feature type="domain" description="SEC7" evidence="2">
    <location>
        <begin position="378"/>
        <end position="580"/>
    </location>
</feature>
<feature type="region of interest" description="Disordered" evidence="1">
    <location>
        <begin position="37"/>
        <end position="71"/>
    </location>
</feature>
<dbReference type="KEGG" id="bbrx:BRETT_002864"/>
<dbReference type="GeneID" id="64574788"/>
<dbReference type="InterPro" id="IPR000904">
    <property type="entry name" value="Sec7_dom"/>
</dbReference>
<feature type="region of interest" description="Disordered" evidence="1">
    <location>
        <begin position="142"/>
        <end position="193"/>
    </location>
</feature>
<organism evidence="3 4">
    <name type="scientific">Dekkera bruxellensis</name>
    <name type="common">Brettanomyces custersii</name>
    <dbReference type="NCBI Taxonomy" id="5007"/>
    <lineage>
        <taxon>Eukaryota</taxon>
        <taxon>Fungi</taxon>
        <taxon>Dikarya</taxon>
        <taxon>Ascomycota</taxon>
        <taxon>Saccharomycotina</taxon>
        <taxon>Pichiomycetes</taxon>
        <taxon>Pichiales</taxon>
        <taxon>Pichiaceae</taxon>
        <taxon>Brettanomyces</taxon>
    </lineage>
</organism>
<dbReference type="InterPro" id="IPR035999">
    <property type="entry name" value="Sec7_dom_sf"/>
</dbReference>
<name>A0A871RK37_DEKBR</name>
<dbReference type="GO" id="GO:0032012">
    <property type="term" value="P:regulation of ARF protein signal transduction"/>
    <property type="evidence" value="ECO:0007669"/>
    <property type="project" value="InterPro"/>
</dbReference>
<dbReference type="AlphaFoldDB" id="A0A871RK37"/>
<dbReference type="SMART" id="SM00222">
    <property type="entry name" value="Sec7"/>
    <property type="match status" value="1"/>
</dbReference>
<feature type="compositionally biased region" description="Basic and acidic residues" evidence="1">
    <location>
        <begin position="271"/>
        <end position="291"/>
    </location>
</feature>
<reference evidence="3" key="2">
    <citation type="journal article" name="BMC Genomics">
        <title>New genome assemblies reveal patterns of domestication and adaptation across Brettanomyces (Dekkera) species.</title>
        <authorList>
            <person name="Roach M.J."/>
            <person name="Borneman A.R."/>
        </authorList>
    </citation>
    <scope>NUCLEOTIDE SEQUENCE</scope>
    <source>
        <strain evidence="3">UCD 2041</strain>
    </source>
</reference>
<evidence type="ECO:0000259" key="2">
    <source>
        <dbReference type="PROSITE" id="PS50190"/>
    </source>
</evidence>
<sequence>MKPNIRKDVEHIKISAPILDTTVTSKYMDFSSMPFSQSTNNNKKFNNEESIPRIRVGPEGSNKAGDTPTINVREDQHTVEKQLKTPTEESENGIEKFQHLLVGKIKLERSNTVSSHKQASGKKIEIIRVDQKNIPLRNARIMRRDKTNKVAEDHIMNAPKTRSLDPKSKPQTKRTGRNNSSAKNAGQNKQNIRLVISDGYSRNVAEQDSESGTVGPITTAKPSLQTVAIKPTISEQSTDPGIHQNSSLKVESQINHDQIDIAQENTAHSNALEEKNDEKSTSEKEPIDIPKADAHLVHEKTKIEKGQSRDDQINDHIIRVADSELNQEANVEKQFQEMRIQQEKNAPLETIQSDDEIDLESMNVDQPGTDQEIIHDLKDPSSSLHALFSSKNIPIDDPNYPVARLAHLKEVALKLYDSTFEDVEPKDYLTFLGGGMNKGDNAPLDSDIVRMFYMSKFRWNYNMLSSLRILCDKLFFKGESQYIDRIIDSFSKSWFEVFGICNRKTLFGSPNGVYLVAYSLIILNTDLHTKGRGNERVKRISKSKFVKNTIAAMTQANVPYSNTKLLEHELKDFYASLSSNELHLTDATSMQIGASGKLSNGHVIASDSEESVENDETVQNSLKPRQSINSLFSKGEHGKADDLSLFSSAAIVGNTPSSSFGFAKAIRAEGSMTALDSSRNSMYSFGAGSTFTTGSINASILTRFSSRNPGPLNPDFSLTVGDCTPNDPYFVEEDGDVELEMGGPPWIKEGIQKVVLTHSVIQSMNTNRQSSVVGSLSSLNELFKHSNLRFAGFSGGSRIPWRDHFTVVSEGQLRLFSFEKSGRMNNSRNKGDGNWTDSAICLASVTLNSCYAQLVRPKSKLYFHILKHMQKIQIRTREETFWVLNLPLNDSSTFKNYRRIFFCSGTTQNAAEFCDSCNFWAARTSSIPPEETISSIEYGWSTKMFQIMDGVTSGSMERAKAEDYLSSVTIQKWQPVVYGLIASENSMIEQLNKLKQYYCSLQLTCRKHRELGIFQDRLQSFAGGPRARPGKSGLFGRGKKAGNTSNNIRMIRKNYLNRLNYFSNELLKFGSYIAIMQSAIVLRRKKLAEAEERDNIIQEEEEEDDEDDDQNFKDSRSEPQDEARDNEISA</sequence>
<feature type="compositionally biased region" description="Basic and acidic residues" evidence="1">
    <location>
        <begin position="1110"/>
        <end position="1130"/>
    </location>
</feature>
<gene>
    <name evidence="3" type="ORF">BRETT_002864</name>
</gene>
<protein>
    <recommendedName>
        <fullName evidence="2">SEC7 domain-containing protein</fullName>
    </recommendedName>
</protein>
<accession>A0A871RK37</accession>
<dbReference type="Proteomes" id="UP000663131">
    <property type="component" value="Chromosome 9"/>
</dbReference>
<dbReference type="PANTHER" id="PTHR10663">
    <property type="entry name" value="GUANYL-NUCLEOTIDE EXCHANGE FACTOR"/>
    <property type="match status" value="1"/>
</dbReference>
<proteinExistence type="predicted"/>
<feature type="compositionally biased region" description="Polar residues" evidence="1">
    <location>
        <begin position="177"/>
        <end position="191"/>
    </location>
</feature>
<dbReference type="GO" id="GO:0005085">
    <property type="term" value="F:guanyl-nucleotide exchange factor activity"/>
    <property type="evidence" value="ECO:0007669"/>
    <property type="project" value="InterPro"/>
</dbReference>
<feature type="compositionally biased region" description="Basic and acidic residues" evidence="1">
    <location>
        <begin position="142"/>
        <end position="155"/>
    </location>
</feature>
<evidence type="ECO:0000256" key="1">
    <source>
        <dbReference type="SAM" id="MobiDB-lite"/>
    </source>
</evidence>
<dbReference type="InterPro" id="IPR023394">
    <property type="entry name" value="Sec7_C_sf"/>
</dbReference>
<dbReference type="Gene3D" id="1.10.1000.11">
    <property type="entry name" value="Arf Nucleotide-binding Site Opener,domain 2"/>
    <property type="match status" value="1"/>
</dbReference>
<evidence type="ECO:0000313" key="4">
    <source>
        <dbReference type="Proteomes" id="UP000663131"/>
    </source>
</evidence>
<reference evidence="3" key="1">
    <citation type="submission" date="2020-10" db="EMBL/GenBank/DDBJ databases">
        <authorList>
            <person name="Palmer J.M."/>
        </authorList>
    </citation>
    <scope>NUCLEOTIDE SEQUENCE</scope>
    <source>
        <strain evidence="3">UCD 2041</strain>
    </source>
</reference>
<dbReference type="Pfam" id="PF01369">
    <property type="entry name" value="Sec7"/>
    <property type="match status" value="1"/>
</dbReference>
<feature type="region of interest" description="Disordered" evidence="1">
    <location>
        <begin position="1093"/>
        <end position="1130"/>
    </location>
</feature>
<evidence type="ECO:0000313" key="3">
    <source>
        <dbReference type="EMBL" id="QOU22681.1"/>
    </source>
</evidence>
<dbReference type="PANTHER" id="PTHR10663:SF375">
    <property type="entry name" value="LD29171P"/>
    <property type="match status" value="1"/>
</dbReference>
<feature type="compositionally biased region" description="Acidic residues" evidence="1">
    <location>
        <begin position="1097"/>
        <end position="1109"/>
    </location>
</feature>
<dbReference type="OrthoDB" id="2157641at2759"/>
<dbReference type="RefSeq" id="XP_041139174.1">
    <property type="nucleotide sequence ID" value="XM_041281383.1"/>
</dbReference>